<evidence type="ECO:0000259" key="9">
    <source>
        <dbReference type="Pfam" id="PF08753"/>
    </source>
</evidence>
<evidence type="ECO:0000256" key="1">
    <source>
        <dbReference type="ARBA" id="ARBA00008478"/>
    </source>
</evidence>
<gene>
    <name evidence="10" type="primary">nikR</name>
    <name evidence="10" type="ORF">E6C76_08720</name>
</gene>
<evidence type="ECO:0000313" key="10">
    <source>
        <dbReference type="EMBL" id="THF65643.1"/>
    </source>
</evidence>
<evidence type="ECO:0000256" key="5">
    <source>
        <dbReference type="ARBA" id="ARBA00023125"/>
    </source>
</evidence>
<accession>A0A4S4AZN8</accession>
<dbReference type="GO" id="GO:0016151">
    <property type="term" value="F:nickel cation binding"/>
    <property type="evidence" value="ECO:0007669"/>
    <property type="project" value="UniProtKB-UniRule"/>
</dbReference>
<dbReference type="Gene3D" id="3.30.70.1150">
    <property type="entry name" value="ACT-like. Chain A, domain 2"/>
    <property type="match status" value="1"/>
</dbReference>
<dbReference type="GO" id="GO:0003700">
    <property type="term" value="F:DNA-binding transcription factor activity"/>
    <property type="evidence" value="ECO:0007669"/>
    <property type="project" value="UniProtKB-UniRule"/>
</dbReference>
<dbReference type="InterPro" id="IPR010985">
    <property type="entry name" value="Ribbon_hlx_hlx"/>
</dbReference>
<reference evidence="10 11" key="1">
    <citation type="submission" date="2019-04" db="EMBL/GenBank/DDBJ databases">
        <title>Azoarcus nasutitermitis sp. nov. isolated from termite nest.</title>
        <authorList>
            <person name="Lin S.-Y."/>
            <person name="Hameed A."/>
            <person name="Hsu Y.-H."/>
            <person name="Young C.-C."/>
        </authorList>
    </citation>
    <scope>NUCLEOTIDE SEQUENCE [LARGE SCALE GENOMIC DNA]</scope>
    <source>
        <strain evidence="10 11">CC-YHH838</strain>
    </source>
</reference>
<dbReference type="NCBIfam" id="NF002815">
    <property type="entry name" value="PRK02967.1"/>
    <property type="match status" value="1"/>
</dbReference>
<evidence type="ECO:0000256" key="2">
    <source>
        <dbReference type="ARBA" id="ARBA00022596"/>
    </source>
</evidence>
<dbReference type="NCBIfam" id="NF003381">
    <property type="entry name" value="PRK04460.1"/>
    <property type="match status" value="1"/>
</dbReference>
<dbReference type="AlphaFoldDB" id="A0A4S4AZN8"/>
<dbReference type="SUPFAM" id="SSF47598">
    <property type="entry name" value="Ribbon-helix-helix"/>
    <property type="match status" value="1"/>
</dbReference>
<dbReference type="Gene3D" id="1.10.1220.10">
    <property type="entry name" value="Met repressor-like"/>
    <property type="match status" value="1"/>
</dbReference>
<feature type="domain" description="Ribbon-helix-helix protein CopG" evidence="8">
    <location>
        <begin position="3"/>
        <end position="41"/>
    </location>
</feature>
<evidence type="ECO:0000256" key="7">
    <source>
        <dbReference type="HAMAP-Rule" id="MF_00476"/>
    </source>
</evidence>
<evidence type="ECO:0000256" key="3">
    <source>
        <dbReference type="ARBA" id="ARBA00022723"/>
    </source>
</evidence>
<keyword evidence="6 7" id="KW-0804">Transcription</keyword>
<dbReference type="OrthoDB" id="9806294at2"/>
<dbReference type="InterPro" id="IPR022988">
    <property type="entry name" value="Ni_resp_reg_NikR"/>
</dbReference>
<feature type="binding site" evidence="7">
    <location>
        <position position="88"/>
    </location>
    <ligand>
        <name>Ni(2+)</name>
        <dbReference type="ChEBI" id="CHEBI:49786"/>
    </ligand>
</feature>
<dbReference type="HAMAP" id="MF_00476">
    <property type="entry name" value="NikR"/>
    <property type="match status" value="1"/>
</dbReference>
<keyword evidence="5 7" id="KW-0238">DNA-binding</keyword>
<dbReference type="Pfam" id="PF08753">
    <property type="entry name" value="NikR_C"/>
    <property type="match status" value="1"/>
</dbReference>
<dbReference type="RefSeq" id="WP_136347849.1">
    <property type="nucleotide sequence ID" value="NZ_SSOC01000003.1"/>
</dbReference>
<evidence type="ECO:0000313" key="11">
    <source>
        <dbReference type="Proteomes" id="UP000308430"/>
    </source>
</evidence>
<dbReference type="Pfam" id="PF01402">
    <property type="entry name" value="RHH_1"/>
    <property type="match status" value="1"/>
</dbReference>
<comment type="similarity">
    <text evidence="1 7">Belongs to the transcriptional regulatory CopG/NikR family.</text>
</comment>
<comment type="cofactor">
    <cofactor evidence="7">
        <name>Ni(2+)</name>
        <dbReference type="ChEBI" id="CHEBI:49786"/>
    </cofactor>
    <text evidence="7">Binds 1 nickel ion per subunit.</text>
</comment>
<keyword evidence="2 7" id="KW-0533">Nickel</keyword>
<sequence length="144" mass="16233">MQRLTISLDDDLAEAFEELMRRKGYVNRSEAIRDLLRRELGETSLAEGAARQCVAVLSYVFDHHERQLASRLTDIQHDHHNLTVSTMHAHLDHANCIEAVFLRGGTHKVMDFAESVKAQTGVHHGHVHVVPVEGATSGGYFKRR</sequence>
<feature type="binding site" evidence="7">
    <location>
        <position position="96"/>
    </location>
    <ligand>
        <name>Ni(2+)</name>
        <dbReference type="ChEBI" id="CHEBI:49786"/>
    </ligand>
</feature>
<proteinExistence type="inferred from homology"/>
<keyword evidence="3 7" id="KW-0479">Metal-binding</keyword>
<dbReference type="InterPro" id="IPR045865">
    <property type="entry name" value="ACT-like_dom_sf"/>
</dbReference>
<organism evidence="10 11">
    <name type="scientific">Pseudothauera nasutitermitis</name>
    <dbReference type="NCBI Taxonomy" id="2565930"/>
    <lineage>
        <taxon>Bacteria</taxon>
        <taxon>Pseudomonadati</taxon>
        <taxon>Pseudomonadota</taxon>
        <taxon>Betaproteobacteria</taxon>
        <taxon>Rhodocyclales</taxon>
        <taxon>Zoogloeaceae</taxon>
        <taxon>Pseudothauera</taxon>
    </lineage>
</organism>
<dbReference type="GO" id="GO:0010045">
    <property type="term" value="P:response to nickel cation"/>
    <property type="evidence" value="ECO:0007669"/>
    <property type="project" value="InterPro"/>
</dbReference>
<dbReference type="CDD" id="cd22231">
    <property type="entry name" value="RHH_NikR_HicB-like"/>
    <property type="match status" value="1"/>
</dbReference>
<comment type="caution">
    <text evidence="10">The sequence shown here is derived from an EMBL/GenBank/DDBJ whole genome shotgun (WGS) entry which is preliminary data.</text>
</comment>
<dbReference type="InterPro" id="IPR027271">
    <property type="entry name" value="Acetolactate_synth/TF_NikR_C"/>
</dbReference>
<dbReference type="InterPro" id="IPR050192">
    <property type="entry name" value="CopG/NikR_regulator"/>
</dbReference>
<evidence type="ECO:0000256" key="4">
    <source>
        <dbReference type="ARBA" id="ARBA00023015"/>
    </source>
</evidence>
<feature type="domain" description="Transcription factor NikR nickel binding C-terminal" evidence="9">
    <location>
        <begin position="54"/>
        <end position="129"/>
    </location>
</feature>
<dbReference type="EMBL" id="SSOC01000003">
    <property type="protein sequence ID" value="THF65643.1"/>
    <property type="molecule type" value="Genomic_DNA"/>
</dbReference>
<keyword evidence="11" id="KW-1185">Reference proteome</keyword>
<keyword evidence="4 7" id="KW-0805">Transcription regulation</keyword>
<dbReference type="GO" id="GO:0003677">
    <property type="term" value="F:DNA binding"/>
    <property type="evidence" value="ECO:0007669"/>
    <property type="project" value="UniProtKB-KW"/>
</dbReference>
<evidence type="ECO:0000259" key="8">
    <source>
        <dbReference type="Pfam" id="PF01402"/>
    </source>
</evidence>
<dbReference type="Proteomes" id="UP000308430">
    <property type="component" value="Unassembled WGS sequence"/>
</dbReference>
<dbReference type="PANTHER" id="PTHR34719:SF2">
    <property type="entry name" value="NICKEL-RESPONSIVE REGULATOR"/>
    <property type="match status" value="1"/>
</dbReference>
<dbReference type="PANTHER" id="PTHR34719">
    <property type="entry name" value="NICKEL-RESPONSIVE REGULATOR"/>
    <property type="match status" value="1"/>
</dbReference>
<comment type="function">
    <text evidence="7">Transcriptional regulator.</text>
</comment>
<evidence type="ECO:0000256" key="6">
    <source>
        <dbReference type="ARBA" id="ARBA00023163"/>
    </source>
</evidence>
<feature type="binding site" evidence="7">
    <location>
        <position position="90"/>
    </location>
    <ligand>
        <name>Ni(2+)</name>
        <dbReference type="ChEBI" id="CHEBI:49786"/>
    </ligand>
</feature>
<protein>
    <recommendedName>
        <fullName evidence="7">Putative nickel-responsive regulator</fullName>
    </recommendedName>
</protein>
<dbReference type="SUPFAM" id="SSF55021">
    <property type="entry name" value="ACT-like"/>
    <property type="match status" value="1"/>
</dbReference>
<dbReference type="InterPro" id="IPR002145">
    <property type="entry name" value="CopG"/>
</dbReference>
<dbReference type="InterPro" id="IPR013321">
    <property type="entry name" value="Arc_rbn_hlx_hlx"/>
</dbReference>
<feature type="binding site" evidence="7">
    <location>
        <position position="77"/>
    </location>
    <ligand>
        <name>Ni(2+)</name>
        <dbReference type="ChEBI" id="CHEBI:49786"/>
    </ligand>
</feature>
<name>A0A4S4AZN8_9RHOO</name>
<dbReference type="InterPro" id="IPR014864">
    <property type="entry name" value="TF_NikR_Ni-bd_C"/>
</dbReference>